<dbReference type="GO" id="GO:0007018">
    <property type="term" value="P:microtubule-based movement"/>
    <property type="evidence" value="ECO:0007669"/>
    <property type="project" value="InterPro"/>
</dbReference>
<protein>
    <recommendedName>
        <fullName evidence="14">Dynein heavy chain</fullName>
    </recommendedName>
</protein>
<evidence type="ECO:0000256" key="8">
    <source>
        <dbReference type="ARBA" id="ARBA00023212"/>
    </source>
</evidence>
<dbReference type="FunFam" id="3.40.50.300:FF:000063">
    <property type="entry name" value="dynein heavy chain 6, axonemal"/>
    <property type="match status" value="1"/>
</dbReference>
<dbReference type="Pfam" id="PF12774">
    <property type="entry name" value="AAA_6"/>
    <property type="match status" value="1"/>
</dbReference>
<accession>A0AA39F436</accession>
<gene>
    <name evidence="12" type="ORF">PV327_006344</name>
</gene>
<keyword evidence="8" id="KW-0206">Cytoskeleton</keyword>
<keyword evidence="6" id="KW-0243">Dynein</keyword>
<dbReference type="SUPFAM" id="SSF52540">
    <property type="entry name" value="P-loop containing nucleoside triphosphate hydrolases"/>
    <property type="match status" value="2"/>
</dbReference>
<dbReference type="Gene3D" id="1.20.140.100">
    <property type="entry name" value="Dynein heavy chain, N-terminal domain 2"/>
    <property type="match status" value="1"/>
</dbReference>
<evidence type="ECO:0000256" key="6">
    <source>
        <dbReference type="ARBA" id="ARBA00023017"/>
    </source>
</evidence>
<dbReference type="InterPro" id="IPR042222">
    <property type="entry name" value="Dynein_2_N"/>
</dbReference>
<evidence type="ECO:0000259" key="11">
    <source>
        <dbReference type="Pfam" id="PF12774"/>
    </source>
</evidence>
<dbReference type="GO" id="GO:0045505">
    <property type="term" value="F:dynein intermediate chain binding"/>
    <property type="evidence" value="ECO:0007669"/>
    <property type="project" value="InterPro"/>
</dbReference>
<organism evidence="12 13">
    <name type="scientific">Microctonus hyperodae</name>
    <name type="common">Parasitoid wasp</name>
    <dbReference type="NCBI Taxonomy" id="165561"/>
    <lineage>
        <taxon>Eukaryota</taxon>
        <taxon>Metazoa</taxon>
        <taxon>Ecdysozoa</taxon>
        <taxon>Arthropoda</taxon>
        <taxon>Hexapoda</taxon>
        <taxon>Insecta</taxon>
        <taxon>Pterygota</taxon>
        <taxon>Neoptera</taxon>
        <taxon>Endopterygota</taxon>
        <taxon>Hymenoptera</taxon>
        <taxon>Apocrita</taxon>
        <taxon>Ichneumonoidea</taxon>
        <taxon>Braconidae</taxon>
        <taxon>Euphorinae</taxon>
        <taxon>Microctonus</taxon>
    </lineage>
</organism>
<evidence type="ECO:0000256" key="2">
    <source>
        <dbReference type="ARBA" id="ARBA00004316"/>
    </source>
</evidence>
<dbReference type="InterPro" id="IPR013602">
    <property type="entry name" value="Dynein_heavy_linker"/>
</dbReference>
<feature type="domain" description="Dynein heavy chain linker" evidence="10">
    <location>
        <begin position="2"/>
        <end position="378"/>
    </location>
</feature>
<dbReference type="InterPro" id="IPR027417">
    <property type="entry name" value="P-loop_NTPase"/>
</dbReference>
<dbReference type="FunFam" id="1.10.8.710:FF:000004">
    <property type="entry name" value="Dynein axonemal heavy chain 6"/>
    <property type="match status" value="1"/>
</dbReference>
<dbReference type="Gene3D" id="3.40.50.300">
    <property type="entry name" value="P-loop containing nucleotide triphosphate hydrolases"/>
    <property type="match status" value="2"/>
</dbReference>
<comment type="caution">
    <text evidence="12">The sequence shown here is derived from an EMBL/GenBank/DDBJ whole genome shotgun (WGS) entry which is preliminary data.</text>
</comment>
<dbReference type="PANTHER" id="PTHR45703">
    <property type="entry name" value="DYNEIN HEAVY CHAIN"/>
    <property type="match status" value="1"/>
</dbReference>
<evidence type="ECO:0000259" key="10">
    <source>
        <dbReference type="Pfam" id="PF08393"/>
    </source>
</evidence>
<dbReference type="InterPro" id="IPR043157">
    <property type="entry name" value="Dynein_AAA1S"/>
</dbReference>
<keyword evidence="13" id="KW-1185">Reference proteome</keyword>
<evidence type="ECO:0008006" key="14">
    <source>
        <dbReference type="Google" id="ProtNLM"/>
    </source>
</evidence>
<dbReference type="AlphaFoldDB" id="A0AA39F436"/>
<dbReference type="InterPro" id="IPR042228">
    <property type="entry name" value="Dynein_linker_3"/>
</dbReference>
<sequence>MWLGNPLSNIDSDQMEITFHELQKSILRSAKFFHDQPKIAVIVEDISKNIESFKPYVDLVHSLKNPGVKERHLKEIAEHTKIAALCTPNVTLANLLDSDIMNHKESITNIAENAAKEYSIESALEKMMNEWANKQMDIIPYKNTETFIIKISDEILVMLDDHILNTQQLGFSPFRDTLENTIIEWERKLKLTREVLSEWITVQKSWMYLEPIFRSDDMSRQLPVEAKKFYTMERNWRRIMKNANKCPNILQLVPDNSLLESLKECSALMDFVQKSLADYLETKRMIFPRFYFLSDDELLEILAQTKDIRAVQPYLNKCFENMKELRFEEDMEITRMYSAENEEVYLRPSIYPEGNVENWLGRIEESMRNTLREIIRDALATIETTPRIQWVYMWPGQIVICAGQTYWAYHIENAIKNDKLNNHYKIILNHLEDLRKLIRGQPTNIQRLMLEALITIQVHERDVVVQLMNKKVRNVNDFNWISQLRYYWIDDSHLFLRIVNAQFPYGYEYLGNNGRLVITPLTDRCYLTLTGALHLKFGGATAGPAGTGKTETTKDLAKAFAVQCVVFNCSDQLDFISMGKLFRGLASSGAWACFDEFNRIDIEVLSVIAQQILTIQKAQQIGAEHFLFEGIDVVLKSSCSIFITMNPGYAGRTELPDNLKALFRPVAMMIPNYALIAEISLFSYGFFNAKLLANKITTTFKLSSKQLSTQDHYDFGMRAVKTVIAFAGNLKREQQDLDEFQICLRALKDVNVPKFLKSDLILFQGIVMDLFPGLVEIPDDHSILEESIRQSIREMGLKEVDEYIEKIIQLYETTTVRHGLMLVGPTGSGKTQVM</sequence>
<dbReference type="FunFam" id="3.20.180.20:FF:000003">
    <property type="entry name" value="Dynein heavy chain 12, axonemal"/>
    <property type="match status" value="1"/>
</dbReference>
<dbReference type="GO" id="GO:0005524">
    <property type="term" value="F:ATP binding"/>
    <property type="evidence" value="ECO:0007669"/>
    <property type="project" value="InterPro"/>
</dbReference>
<dbReference type="FunFam" id="1.20.58.1120:FF:000001">
    <property type="entry name" value="dynein heavy chain 2, axonemal"/>
    <property type="match status" value="1"/>
</dbReference>
<evidence type="ECO:0000256" key="4">
    <source>
        <dbReference type="ARBA" id="ARBA00022490"/>
    </source>
</evidence>
<dbReference type="GO" id="GO:0030286">
    <property type="term" value="C:dynein complex"/>
    <property type="evidence" value="ECO:0007669"/>
    <property type="project" value="UniProtKB-KW"/>
</dbReference>
<reference evidence="12" key="1">
    <citation type="journal article" date="2023" name="bioRxiv">
        <title>Scaffold-level genome assemblies of two parasitoid biocontrol wasps reveal the parthenogenesis mechanism and an associated novel virus.</title>
        <authorList>
            <person name="Inwood S."/>
            <person name="Skelly J."/>
            <person name="Guhlin J."/>
            <person name="Harrop T."/>
            <person name="Goldson S."/>
            <person name="Dearden P."/>
        </authorList>
    </citation>
    <scope>NUCLEOTIDE SEQUENCE</scope>
    <source>
        <strain evidence="12">Lincoln</strain>
        <tissue evidence="12">Whole body</tissue>
    </source>
</reference>
<feature type="domain" description="Dynein heavy chain hydrolytic ATP-binding dynein motor region" evidence="11">
    <location>
        <begin position="505"/>
        <end position="831"/>
    </location>
</feature>
<dbReference type="Pfam" id="PF08393">
    <property type="entry name" value="DHC_N2"/>
    <property type="match status" value="1"/>
</dbReference>
<proteinExistence type="inferred from homology"/>
<dbReference type="Gene3D" id="1.10.287.2620">
    <property type="match status" value="1"/>
</dbReference>
<name>A0AA39F436_MICHY</name>
<comment type="similarity">
    <text evidence="3">Belongs to the dynein heavy chain family.</text>
</comment>
<dbReference type="FunFam" id="1.20.140.100:FF:000004">
    <property type="entry name" value="Dynein axonemal heavy chain 6"/>
    <property type="match status" value="1"/>
</dbReference>
<evidence type="ECO:0000313" key="13">
    <source>
        <dbReference type="Proteomes" id="UP001168972"/>
    </source>
</evidence>
<dbReference type="InterPro" id="IPR026983">
    <property type="entry name" value="DHC"/>
</dbReference>
<dbReference type="Gene3D" id="1.10.8.710">
    <property type="match status" value="1"/>
</dbReference>
<keyword evidence="7" id="KW-0175">Coiled coil</keyword>
<dbReference type="GO" id="GO:0042995">
    <property type="term" value="C:cell projection"/>
    <property type="evidence" value="ECO:0007669"/>
    <property type="project" value="UniProtKB-SubCell"/>
</dbReference>
<evidence type="ECO:0000256" key="1">
    <source>
        <dbReference type="ARBA" id="ARBA00004245"/>
    </source>
</evidence>
<dbReference type="Gene3D" id="3.20.180.20">
    <property type="entry name" value="Dynein heavy chain, N-terminal domain 2"/>
    <property type="match status" value="1"/>
</dbReference>
<evidence type="ECO:0000256" key="3">
    <source>
        <dbReference type="ARBA" id="ARBA00008887"/>
    </source>
</evidence>
<dbReference type="Gene3D" id="1.20.58.1120">
    <property type="match status" value="1"/>
</dbReference>
<dbReference type="Proteomes" id="UP001168972">
    <property type="component" value="Unassembled WGS sequence"/>
</dbReference>
<evidence type="ECO:0000313" key="12">
    <source>
        <dbReference type="EMBL" id="KAK0162577.1"/>
    </source>
</evidence>
<dbReference type="PANTHER" id="PTHR45703:SF28">
    <property type="entry name" value="DYNEINS HEAVY CHAIN"/>
    <property type="match status" value="1"/>
</dbReference>
<dbReference type="InterPro" id="IPR035699">
    <property type="entry name" value="AAA_6"/>
</dbReference>
<dbReference type="EMBL" id="JAQQBR010001833">
    <property type="protein sequence ID" value="KAK0162577.1"/>
    <property type="molecule type" value="Genomic_DNA"/>
</dbReference>
<evidence type="ECO:0000256" key="5">
    <source>
        <dbReference type="ARBA" id="ARBA00022741"/>
    </source>
</evidence>
<dbReference type="GO" id="GO:0051959">
    <property type="term" value="F:dynein light intermediate chain binding"/>
    <property type="evidence" value="ECO:0007669"/>
    <property type="project" value="InterPro"/>
</dbReference>
<keyword evidence="4" id="KW-0963">Cytoplasm</keyword>
<comment type="subcellular location">
    <subcellularLocation>
        <location evidence="2">Cell projection</location>
    </subcellularLocation>
    <subcellularLocation>
        <location evidence="1">Cytoplasm</location>
        <location evidence="1">Cytoskeleton</location>
    </subcellularLocation>
</comment>
<reference evidence="12" key="2">
    <citation type="submission" date="2023-03" db="EMBL/GenBank/DDBJ databases">
        <authorList>
            <person name="Inwood S.N."/>
            <person name="Skelly J.G."/>
            <person name="Guhlin J."/>
            <person name="Harrop T.W.R."/>
            <person name="Goldson S.G."/>
            <person name="Dearden P.K."/>
        </authorList>
    </citation>
    <scope>NUCLEOTIDE SEQUENCE</scope>
    <source>
        <strain evidence="12">Lincoln</strain>
        <tissue evidence="12">Whole body</tissue>
    </source>
</reference>
<keyword evidence="5" id="KW-0547">Nucleotide-binding</keyword>
<keyword evidence="9" id="KW-0966">Cell projection</keyword>
<evidence type="ECO:0000256" key="7">
    <source>
        <dbReference type="ARBA" id="ARBA00023054"/>
    </source>
</evidence>
<evidence type="ECO:0000256" key="9">
    <source>
        <dbReference type="ARBA" id="ARBA00023273"/>
    </source>
</evidence>